<organism evidence="2 3">
    <name type="scientific">Dyella lutea</name>
    <dbReference type="NCBI Taxonomy" id="2950441"/>
    <lineage>
        <taxon>Bacteria</taxon>
        <taxon>Pseudomonadati</taxon>
        <taxon>Pseudomonadota</taxon>
        <taxon>Gammaproteobacteria</taxon>
        <taxon>Lysobacterales</taxon>
        <taxon>Rhodanobacteraceae</taxon>
        <taxon>Dyella</taxon>
    </lineage>
</organism>
<evidence type="ECO:0000313" key="2">
    <source>
        <dbReference type="EMBL" id="MCP1373121.1"/>
    </source>
</evidence>
<name>A0ABT1F6V5_9GAMM</name>
<comment type="caution">
    <text evidence="2">The sequence shown here is derived from an EMBL/GenBank/DDBJ whole genome shotgun (WGS) entry which is preliminary data.</text>
</comment>
<keyword evidence="1" id="KW-0732">Signal</keyword>
<gene>
    <name evidence="2" type="ORF">NC595_03500</name>
</gene>
<dbReference type="Proteomes" id="UP001204615">
    <property type="component" value="Unassembled WGS sequence"/>
</dbReference>
<sequence>MRCSRFTGLLAAALVLAPALLRAQDDDAWRKAQVAAAERSERIMASAMQRKNLLGEYRVMMDAAARASPEDRAFNVIFSQYLSWFQTYVGDYPDAAISYSIAQPAQKEDAPSPLSGGWTAEPATQALMPLVHGRQAVFFNEAHNIPLTRTLTVAMLPALRREGFDYLAVETLYDDDAHLASRGYPTADSGFYVNEPIYGEMVRSALQLGFKVVAYESDQPGTPDARERAQAHNLYERIFRKDPNARVVVNAGYAHILKSGRYLGGKSMAEYFQSITGIEPLSIEQTMMIPHPEPDSDHPWYTAVVKSRVPDVPFVFVHPDGKAWSLRPGYDVSVFFPPAKMRRERPTWLNLLGLRKHVFVNGKRLCDNTWPCLVEALYAGEGDDAVAADRILFEPPPDPLPLHDRLRSLRGATQAELYLRPGDYRLRVTEGDGLPQVKQTIHVTDGTRAASTDDR</sequence>
<evidence type="ECO:0000256" key="1">
    <source>
        <dbReference type="SAM" id="SignalP"/>
    </source>
</evidence>
<protein>
    <submittedName>
        <fullName evidence="2">Uncharacterized protein</fullName>
    </submittedName>
</protein>
<feature type="signal peptide" evidence="1">
    <location>
        <begin position="1"/>
        <end position="23"/>
    </location>
</feature>
<proteinExistence type="predicted"/>
<keyword evidence="3" id="KW-1185">Reference proteome</keyword>
<feature type="chain" id="PRO_5045562472" evidence="1">
    <location>
        <begin position="24"/>
        <end position="455"/>
    </location>
</feature>
<dbReference type="RefSeq" id="WP_253564880.1">
    <property type="nucleotide sequence ID" value="NZ_JAMZEK010000001.1"/>
</dbReference>
<dbReference type="EMBL" id="JAMZEK010000001">
    <property type="protein sequence ID" value="MCP1373121.1"/>
    <property type="molecule type" value="Genomic_DNA"/>
</dbReference>
<reference evidence="2 3" key="1">
    <citation type="submission" date="2022-06" db="EMBL/GenBank/DDBJ databases">
        <title>Dyella sp. Sa strain:Sa Genome sequencing.</title>
        <authorList>
            <person name="Park S."/>
        </authorList>
    </citation>
    <scope>NUCLEOTIDE SEQUENCE [LARGE SCALE GENOMIC DNA]</scope>
    <source>
        <strain evidence="2 3">Sa</strain>
    </source>
</reference>
<evidence type="ECO:0000313" key="3">
    <source>
        <dbReference type="Proteomes" id="UP001204615"/>
    </source>
</evidence>
<accession>A0ABT1F6V5</accession>